<protein>
    <submittedName>
        <fullName evidence="1">Uncharacterized protein</fullName>
    </submittedName>
</protein>
<evidence type="ECO:0000313" key="1">
    <source>
        <dbReference type="EMBL" id="CAK9023975.1"/>
    </source>
</evidence>
<dbReference type="PANTHER" id="PTHR22870">
    <property type="entry name" value="REGULATOR OF CHROMOSOME CONDENSATION"/>
    <property type="match status" value="1"/>
</dbReference>
<dbReference type="InterPro" id="IPR000408">
    <property type="entry name" value="Reg_chr_condens"/>
</dbReference>
<accession>A0ABP0KC67</accession>
<dbReference type="Proteomes" id="UP001642484">
    <property type="component" value="Unassembled WGS sequence"/>
</dbReference>
<dbReference type="InterPro" id="IPR009091">
    <property type="entry name" value="RCC1/BLIP-II"/>
</dbReference>
<dbReference type="PANTHER" id="PTHR22870:SF445">
    <property type="match status" value="1"/>
</dbReference>
<gene>
    <name evidence="1" type="ORF">CCMP2556_LOCUS15432</name>
</gene>
<sequence>MEPFGVLEGRTYDDGSSVQDSVLVHFRRGVRMVLHRFGTEEKFILLGKGNQLYSLGLVPDAETPQEILLNDEAWKVEAGSSEDIGAVQILGTKEEALVVNHMLELFSVKYAESQLGRRLLPEHKVIQLACSDIHFLALTTHGAVFAYGQNNYGQLGLGNADQVEEPTQLDLKMTVAQVSTPAFATFVACGQAHSVVICQNESVLCFGMNNTHQCGMNSNGQSLVTPTPLNAQKQIIKACCGSAHSLFLSSDGTLLGAGNGAKGQLGPNYRSSHLLSTIQLPDTFTGKIIDIFAHSQLNVSVLMNDHGRYYVSGEAGELIGSKQVIDDFFLLVLVKQHAVTVGSRLICMQPETQRYQARYNVPACCDVQVVGGAVVGEEQPKILHFGWDTIRARAPFLTNSIKSKGGSAARADHQVRIENYSWNAVDAYGKYLHQDNLDAEPEVLLELLQLASEYKDETGLQSLCASVLRRKVTNDNLCTCFKKCMKFKFFGLAADVLKQGLNLTNACEALNIAGDAVRKAVDDSEKTMVEHIRDTVMAFAILHAKVVVEDAKFADLQPEIAKQLLQKLASMNLLKT</sequence>
<comment type="caution">
    <text evidence="1">The sequence shown here is derived from an EMBL/GenBank/DDBJ whole genome shotgun (WGS) entry which is preliminary data.</text>
</comment>
<dbReference type="Gene3D" id="2.130.10.30">
    <property type="entry name" value="Regulator of chromosome condensation 1/beta-lactamase-inhibitor protein II"/>
    <property type="match status" value="1"/>
</dbReference>
<proteinExistence type="predicted"/>
<evidence type="ECO:0000313" key="2">
    <source>
        <dbReference type="Proteomes" id="UP001642484"/>
    </source>
</evidence>
<dbReference type="SUPFAM" id="SSF50985">
    <property type="entry name" value="RCC1/BLIP-II"/>
    <property type="match status" value="1"/>
</dbReference>
<keyword evidence="2" id="KW-1185">Reference proteome</keyword>
<dbReference type="EMBL" id="CAXAMN010008102">
    <property type="protein sequence ID" value="CAK9023975.1"/>
    <property type="molecule type" value="Genomic_DNA"/>
</dbReference>
<dbReference type="InterPro" id="IPR051210">
    <property type="entry name" value="Ub_ligase/GEF_domain"/>
</dbReference>
<dbReference type="PRINTS" id="PR00633">
    <property type="entry name" value="RCCNDNSATION"/>
</dbReference>
<dbReference type="PROSITE" id="PS50012">
    <property type="entry name" value="RCC1_3"/>
    <property type="match status" value="2"/>
</dbReference>
<name>A0ABP0KC67_9DINO</name>
<dbReference type="InterPro" id="IPR011333">
    <property type="entry name" value="SKP1/BTB/POZ_sf"/>
</dbReference>
<organism evidence="1 2">
    <name type="scientific">Durusdinium trenchii</name>
    <dbReference type="NCBI Taxonomy" id="1381693"/>
    <lineage>
        <taxon>Eukaryota</taxon>
        <taxon>Sar</taxon>
        <taxon>Alveolata</taxon>
        <taxon>Dinophyceae</taxon>
        <taxon>Suessiales</taxon>
        <taxon>Symbiodiniaceae</taxon>
        <taxon>Durusdinium</taxon>
    </lineage>
</organism>
<reference evidence="1 2" key="1">
    <citation type="submission" date="2024-02" db="EMBL/GenBank/DDBJ databases">
        <authorList>
            <person name="Chen Y."/>
            <person name="Shah S."/>
            <person name="Dougan E. K."/>
            <person name="Thang M."/>
            <person name="Chan C."/>
        </authorList>
    </citation>
    <scope>NUCLEOTIDE SEQUENCE [LARGE SCALE GENOMIC DNA]</scope>
</reference>
<dbReference type="Gene3D" id="3.30.710.10">
    <property type="entry name" value="Potassium Channel Kv1.1, Chain A"/>
    <property type="match status" value="1"/>
</dbReference>
<dbReference type="Pfam" id="PF00415">
    <property type="entry name" value="RCC1"/>
    <property type="match status" value="2"/>
</dbReference>